<evidence type="ECO:0000259" key="6">
    <source>
        <dbReference type="PROSITE" id="PS51352"/>
    </source>
</evidence>
<evidence type="ECO:0000313" key="8">
    <source>
        <dbReference type="Proteomes" id="UP000886689"/>
    </source>
</evidence>
<evidence type="ECO:0000256" key="3">
    <source>
        <dbReference type="PIRSR" id="PIRSR603782-1"/>
    </source>
</evidence>
<feature type="signal peptide" evidence="5">
    <location>
        <begin position="1"/>
        <end position="24"/>
    </location>
</feature>
<evidence type="ECO:0000256" key="5">
    <source>
        <dbReference type="SAM" id="SignalP"/>
    </source>
</evidence>
<dbReference type="Gene3D" id="3.40.30.10">
    <property type="entry name" value="Glutaredoxin"/>
    <property type="match status" value="1"/>
</dbReference>
<sequence length="189" mass="19939">MISPFLRRAIVSIAAVLLVSCSQAPEPVSGQPAGGDFVLQGPQGQVDTRSFRGKLLLIYFGYANCPDICPISLAVINEVITSLPAEQRAAIQPIMVSVDSDRDTPEKLAIYTAYFHPSLIGVTGKADEIARVAGSFGAGYVKQAVRPDGSYAVDHSASIYVVNKTGKLVATVPIGVSADEVAAIVRKHL</sequence>
<dbReference type="CDD" id="cd02968">
    <property type="entry name" value="SCO"/>
    <property type="match status" value="1"/>
</dbReference>
<dbReference type="PANTHER" id="PTHR12151:SF25">
    <property type="entry name" value="LINALOOL DEHYDRATASE_ISOMERASE DOMAIN-CONTAINING PROTEIN"/>
    <property type="match status" value="1"/>
</dbReference>
<organism evidence="7 8">
    <name type="scientific">Candidatus Proximibacter danicus</name>
    <dbReference type="NCBI Taxonomy" id="2954365"/>
    <lineage>
        <taxon>Bacteria</taxon>
        <taxon>Pseudomonadati</taxon>
        <taxon>Pseudomonadota</taxon>
        <taxon>Betaproteobacteria</taxon>
        <taxon>Candidatus Proximibacter</taxon>
    </lineage>
</organism>
<dbReference type="PROSITE" id="PS51352">
    <property type="entry name" value="THIOREDOXIN_2"/>
    <property type="match status" value="1"/>
</dbReference>
<feature type="binding site" evidence="3">
    <location>
        <position position="69"/>
    </location>
    <ligand>
        <name>Cu cation</name>
        <dbReference type="ChEBI" id="CHEBI:23378"/>
    </ligand>
</feature>
<dbReference type="InterPro" id="IPR036249">
    <property type="entry name" value="Thioredoxin-like_sf"/>
</dbReference>
<feature type="domain" description="Thioredoxin" evidence="6">
    <location>
        <begin position="18"/>
        <end position="189"/>
    </location>
</feature>
<dbReference type="InterPro" id="IPR013766">
    <property type="entry name" value="Thioredoxin_domain"/>
</dbReference>
<comment type="similarity">
    <text evidence="1">Belongs to the SCO1/2 family.</text>
</comment>
<comment type="caution">
    <text evidence="7">The sequence shown here is derived from an EMBL/GenBank/DDBJ whole genome shotgun (WGS) entry which is preliminary data.</text>
</comment>
<dbReference type="Proteomes" id="UP000886689">
    <property type="component" value="Unassembled WGS sequence"/>
</dbReference>
<keyword evidence="4" id="KW-1015">Disulfide bond</keyword>
<dbReference type="FunFam" id="3.40.30.10:FF:000013">
    <property type="entry name" value="Blast:Protein SCO1 homolog, mitochondrial"/>
    <property type="match status" value="1"/>
</dbReference>
<evidence type="ECO:0000313" key="7">
    <source>
        <dbReference type="EMBL" id="MBK8524577.1"/>
    </source>
</evidence>
<feature type="binding site" evidence="3">
    <location>
        <position position="65"/>
    </location>
    <ligand>
        <name>Cu cation</name>
        <dbReference type="ChEBI" id="CHEBI:23378"/>
    </ligand>
</feature>
<dbReference type="GO" id="GO:0046872">
    <property type="term" value="F:metal ion binding"/>
    <property type="evidence" value="ECO:0007669"/>
    <property type="project" value="UniProtKB-KW"/>
</dbReference>
<feature type="disulfide bond" description="Redox-active" evidence="4">
    <location>
        <begin position="65"/>
        <end position="69"/>
    </location>
</feature>
<dbReference type="InterPro" id="IPR003782">
    <property type="entry name" value="SCO1/SenC"/>
</dbReference>
<keyword evidence="3" id="KW-0479">Metal-binding</keyword>
<gene>
    <name evidence="7" type="ORF">IPL58_11005</name>
</gene>
<proteinExistence type="inferred from homology"/>
<dbReference type="PROSITE" id="PS51257">
    <property type="entry name" value="PROKAR_LIPOPROTEIN"/>
    <property type="match status" value="1"/>
</dbReference>
<keyword evidence="2 3" id="KW-0186">Copper</keyword>
<dbReference type="SUPFAM" id="SSF52833">
    <property type="entry name" value="Thioredoxin-like"/>
    <property type="match status" value="1"/>
</dbReference>
<evidence type="ECO:0000256" key="1">
    <source>
        <dbReference type="ARBA" id="ARBA00010996"/>
    </source>
</evidence>
<protein>
    <submittedName>
        <fullName evidence="7">SCO family protein</fullName>
    </submittedName>
</protein>
<dbReference type="EMBL" id="JADJUC010000012">
    <property type="protein sequence ID" value="MBK8524577.1"/>
    <property type="molecule type" value="Genomic_DNA"/>
</dbReference>
<accession>A0A9D7PSC9</accession>
<evidence type="ECO:0000256" key="2">
    <source>
        <dbReference type="ARBA" id="ARBA00023008"/>
    </source>
</evidence>
<name>A0A9D7PSC9_9PROT</name>
<reference evidence="7" key="1">
    <citation type="submission" date="2020-10" db="EMBL/GenBank/DDBJ databases">
        <title>Connecting structure to function with the recovery of over 1000 high-quality activated sludge metagenome-assembled genomes encoding full-length rRNA genes using long-read sequencing.</title>
        <authorList>
            <person name="Singleton C.M."/>
            <person name="Petriglieri F."/>
            <person name="Kristensen J.M."/>
            <person name="Kirkegaard R.H."/>
            <person name="Michaelsen T.Y."/>
            <person name="Andersen M.H."/>
            <person name="Karst S.M."/>
            <person name="Dueholm M.S."/>
            <person name="Nielsen P.H."/>
            <person name="Albertsen M."/>
        </authorList>
    </citation>
    <scope>NUCLEOTIDE SEQUENCE</scope>
    <source>
        <strain evidence="7">Hirt_18-Q3-R61-65_BATAC.395</strain>
    </source>
</reference>
<dbReference type="AlphaFoldDB" id="A0A9D7PSC9"/>
<dbReference type="PANTHER" id="PTHR12151">
    <property type="entry name" value="ELECTRON TRANSPORT PROTIN SCO1/SENC FAMILY MEMBER"/>
    <property type="match status" value="1"/>
</dbReference>
<keyword evidence="5" id="KW-0732">Signal</keyword>
<dbReference type="Pfam" id="PF02630">
    <property type="entry name" value="SCO1-SenC"/>
    <property type="match status" value="1"/>
</dbReference>
<evidence type="ECO:0000256" key="4">
    <source>
        <dbReference type="PIRSR" id="PIRSR603782-2"/>
    </source>
</evidence>
<feature type="binding site" evidence="3">
    <location>
        <position position="155"/>
    </location>
    <ligand>
        <name>Cu cation</name>
        <dbReference type="ChEBI" id="CHEBI:23378"/>
    </ligand>
</feature>
<feature type="chain" id="PRO_5039063104" evidence="5">
    <location>
        <begin position="25"/>
        <end position="189"/>
    </location>
</feature>